<dbReference type="Pfam" id="PF13807">
    <property type="entry name" value="GNVR"/>
    <property type="match status" value="1"/>
</dbReference>
<evidence type="ECO:0000256" key="3">
    <source>
        <dbReference type="ARBA" id="ARBA00008883"/>
    </source>
</evidence>
<accession>A0ABT8R2H0</accession>
<keyword evidence="8 17" id="KW-0812">Transmembrane</keyword>
<keyword evidence="13 17" id="KW-0472">Membrane</keyword>
<dbReference type="EC" id="2.7.10.2" evidence="4"/>
<evidence type="ECO:0000256" key="6">
    <source>
        <dbReference type="ARBA" id="ARBA00022519"/>
    </source>
</evidence>
<feature type="coiled-coil region" evidence="16">
    <location>
        <begin position="283"/>
        <end position="354"/>
    </location>
</feature>
<keyword evidence="14" id="KW-0829">Tyrosine-protein kinase</keyword>
<evidence type="ECO:0000256" key="13">
    <source>
        <dbReference type="ARBA" id="ARBA00023136"/>
    </source>
</evidence>
<evidence type="ECO:0000313" key="22">
    <source>
        <dbReference type="Proteomes" id="UP001168528"/>
    </source>
</evidence>
<evidence type="ECO:0000259" key="18">
    <source>
        <dbReference type="Pfam" id="PF02706"/>
    </source>
</evidence>
<feature type="transmembrane region" description="Helical" evidence="17">
    <location>
        <begin position="50"/>
        <end position="68"/>
    </location>
</feature>
<evidence type="ECO:0000256" key="10">
    <source>
        <dbReference type="ARBA" id="ARBA00022777"/>
    </source>
</evidence>
<dbReference type="Pfam" id="PF02706">
    <property type="entry name" value="Wzz"/>
    <property type="match status" value="1"/>
</dbReference>
<feature type="domain" description="AAA" evidence="19">
    <location>
        <begin position="604"/>
        <end position="745"/>
    </location>
</feature>
<dbReference type="InterPro" id="IPR050445">
    <property type="entry name" value="Bact_polysacc_biosynth/exp"/>
</dbReference>
<evidence type="ECO:0000256" key="9">
    <source>
        <dbReference type="ARBA" id="ARBA00022741"/>
    </source>
</evidence>
<evidence type="ECO:0000256" key="11">
    <source>
        <dbReference type="ARBA" id="ARBA00022840"/>
    </source>
</evidence>
<gene>
    <name evidence="21" type="ORF">Q0590_04790</name>
</gene>
<keyword evidence="11" id="KW-0067">ATP-binding</keyword>
<evidence type="ECO:0000256" key="14">
    <source>
        <dbReference type="ARBA" id="ARBA00023137"/>
    </source>
</evidence>
<dbReference type="RefSeq" id="WP_302036358.1">
    <property type="nucleotide sequence ID" value="NZ_JAUKPO010000002.1"/>
</dbReference>
<organism evidence="21 22">
    <name type="scientific">Rhodocytophaga aerolata</name>
    <dbReference type="NCBI Taxonomy" id="455078"/>
    <lineage>
        <taxon>Bacteria</taxon>
        <taxon>Pseudomonadati</taxon>
        <taxon>Bacteroidota</taxon>
        <taxon>Cytophagia</taxon>
        <taxon>Cytophagales</taxon>
        <taxon>Rhodocytophagaceae</taxon>
        <taxon>Rhodocytophaga</taxon>
    </lineage>
</organism>
<dbReference type="InterPro" id="IPR005702">
    <property type="entry name" value="Wzc-like_C"/>
</dbReference>
<dbReference type="PANTHER" id="PTHR32309">
    <property type="entry name" value="TYROSINE-PROTEIN KINASE"/>
    <property type="match status" value="1"/>
</dbReference>
<dbReference type="InterPro" id="IPR032807">
    <property type="entry name" value="GNVR"/>
</dbReference>
<keyword evidence="7 21" id="KW-0808">Transferase</keyword>
<evidence type="ECO:0000256" key="4">
    <source>
        <dbReference type="ARBA" id="ARBA00011903"/>
    </source>
</evidence>
<sequence>MSGTNGNIPADNEEVGGMVSFNRQAEQDEEDTLLGGLDLIRLYQILKKNIIWLIMLPIISLLCSYIYLRYTKPLYESSSSIKLEVKREANVLGLTGVNTVEDVAANLPGEIELIRSNLIYEEVIKRIDMGISYFAYGNILEEERYKNSPFSVKYELYTGFAYDRVFNVTLLNNQQYELNYQVGEQEISQTYTFGQSVKTADFLFVVDTTQVYSPELQNTKYYFKINSAGALTNYIASNVRVDILNPAASILGISFTDHNIAKARDIVNTIDSVYLTKTLEIKNKANKQKLEFLDEQLRNTEANLEEYESQLESFIVKNKTTDIESDVGKFVTKIEELLNQKTLLNSQLDLLRKLQLLIDTEGDLESFIPSIPLLTDPQLAALTTEINQLQQDRSIALSSRTEATFAVQAKNQAIGIARKNISTLIVKNKELVIDNVRQINNKISELENTFALLPSKGTEYTKIKRFKDLYDKYYLMMMDRKAELGIAEAGTVPEFVILSPASTPSKPIAPNKMMIYGSAGAFGLLLSMLLLSLRYILHDSISNQRELERTTQAPILGAIPTYLKEKMDVSRLIINKNPKASISESFRTIRTNMEFLLPSKKKKRIITVTSTVSGEGKTFVSLNLAGVIALSDTKVIILDLDMRKPKIHLAFDDENFAGISTILIGKHKIQDCIRNTSIRSLDYIAAGPTPPNPSELILRPEFDTLLKELHQFYDVIVIDTPPVGLVTDGILVMKKADLPVYVVRADYSKRYFIKNINKLIKNNNFGRLSIILNAFKHLSQYGYGYDYSYYQGYDEDDNSPASNGLFKKKKMIGQN</sequence>
<reference evidence="21" key="1">
    <citation type="submission" date="2023-07" db="EMBL/GenBank/DDBJ databases">
        <title>The genome sequence of Rhodocytophaga aerolata KACC 12507.</title>
        <authorList>
            <person name="Zhang X."/>
        </authorList>
    </citation>
    <scope>NUCLEOTIDE SEQUENCE</scope>
    <source>
        <strain evidence="21">KACC 12507</strain>
    </source>
</reference>
<keyword evidence="5" id="KW-1003">Cell membrane</keyword>
<evidence type="ECO:0000256" key="2">
    <source>
        <dbReference type="ARBA" id="ARBA00007316"/>
    </source>
</evidence>
<keyword evidence="10" id="KW-0418">Kinase</keyword>
<dbReference type="CDD" id="cd05387">
    <property type="entry name" value="BY-kinase"/>
    <property type="match status" value="1"/>
</dbReference>
<evidence type="ECO:0000256" key="5">
    <source>
        <dbReference type="ARBA" id="ARBA00022475"/>
    </source>
</evidence>
<protein>
    <recommendedName>
        <fullName evidence="4">non-specific protein-tyrosine kinase</fullName>
        <ecNumber evidence="4">2.7.10.2</ecNumber>
    </recommendedName>
</protein>
<feature type="domain" description="Polysaccharide chain length determinant N-terminal" evidence="18">
    <location>
        <begin position="37"/>
        <end position="125"/>
    </location>
</feature>
<dbReference type="Gene3D" id="3.40.50.300">
    <property type="entry name" value="P-loop containing nucleotide triphosphate hydrolases"/>
    <property type="match status" value="1"/>
</dbReference>
<dbReference type="InterPro" id="IPR003856">
    <property type="entry name" value="LPS_length_determ_N"/>
</dbReference>
<keyword evidence="12 17" id="KW-1133">Transmembrane helix</keyword>
<evidence type="ECO:0000256" key="12">
    <source>
        <dbReference type="ARBA" id="ARBA00022989"/>
    </source>
</evidence>
<proteinExistence type="inferred from homology"/>
<evidence type="ECO:0000256" key="8">
    <source>
        <dbReference type="ARBA" id="ARBA00022692"/>
    </source>
</evidence>
<evidence type="ECO:0000256" key="1">
    <source>
        <dbReference type="ARBA" id="ARBA00004429"/>
    </source>
</evidence>
<dbReference type="Proteomes" id="UP001168528">
    <property type="component" value="Unassembled WGS sequence"/>
</dbReference>
<evidence type="ECO:0000256" key="16">
    <source>
        <dbReference type="SAM" id="Coils"/>
    </source>
</evidence>
<comment type="similarity">
    <text evidence="3">Belongs to the etk/wzc family.</text>
</comment>
<comment type="similarity">
    <text evidence="2">Belongs to the CpsD/CapB family.</text>
</comment>
<dbReference type="InterPro" id="IPR025669">
    <property type="entry name" value="AAA_dom"/>
</dbReference>
<comment type="subcellular location">
    <subcellularLocation>
        <location evidence="1">Cell inner membrane</location>
        <topology evidence="1">Multi-pass membrane protein</topology>
    </subcellularLocation>
</comment>
<dbReference type="InterPro" id="IPR027417">
    <property type="entry name" value="P-loop_NTPase"/>
</dbReference>
<comment type="catalytic activity">
    <reaction evidence="15">
        <text>L-tyrosyl-[protein] + ATP = O-phospho-L-tyrosyl-[protein] + ADP + H(+)</text>
        <dbReference type="Rhea" id="RHEA:10596"/>
        <dbReference type="Rhea" id="RHEA-COMP:10136"/>
        <dbReference type="Rhea" id="RHEA-COMP:20101"/>
        <dbReference type="ChEBI" id="CHEBI:15378"/>
        <dbReference type="ChEBI" id="CHEBI:30616"/>
        <dbReference type="ChEBI" id="CHEBI:46858"/>
        <dbReference type="ChEBI" id="CHEBI:61978"/>
        <dbReference type="ChEBI" id="CHEBI:456216"/>
        <dbReference type="EC" id="2.7.10.2"/>
    </reaction>
</comment>
<dbReference type="SUPFAM" id="SSF52540">
    <property type="entry name" value="P-loop containing nucleoside triphosphate hydrolases"/>
    <property type="match status" value="1"/>
</dbReference>
<evidence type="ECO:0000256" key="17">
    <source>
        <dbReference type="SAM" id="Phobius"/>
    </source>
</evidence>
<feature type="domain" description="Tyrosine-protein kinase G-rich" evidence="20">
    <location>
        <begin position="472"/>
        <end position="534"/>
    </location>
</feature>
<keyword evidence="22" id="KW-1185">Reference proteome</keyword>
<comment type="caution">
    <text evidence="21">The sequence shown here is derived from an EMBL/GenBank/DDBJ whole genome shotgun (WGS) entry which is preliminary data.</text>
</comment>
<keyword evidence="9" id="KW-0547">Nucleotide-binding</keyword>
<feature type="transmembrane region" description="Helical" evidence="17">
    <location>
        <begin position="513"/>
        <end position="537"/>
    </location>
</feature>
<dbReference type="Pfam" id="PF13614">
    <property type="entry name" value="AAA_31"/>
    <property type="match status" value="1"/>
</dbReference>
<name>A0ABT8R2H0_9BACT</name>
<evidence type="ECO:0000259" key="20">
    <source>
        <dbReference type="Pfam" id="PF13807"/>
    </source>
</evidence>
<keyword evidence="16" id="KW-0175">Coiled coil</keyword>
<dbReference type="PANTHER" id="PTHR32309:SF13">
    <property type="entry name" value="FERRIC ENTEROBACTIN TRANSPORT PROTEIN FEPE"/>
    <property type="match status" value="1"/>
</dbReference>
<dbReference type="EMBL" id="JAUKPO010000002">
    <property type="protein sequence ID" value="MDO1445554.1"/>
    <property type="molecule type" value="Genomic_DNA"/>
</dbReference>
<evidence type="ECO:0000256" key="15">
    <source>
        <dbReference type="ARBA" id="ARBA00051245"/>
    </source>
</evidence>
<dbReference type="GO" id="GO:0004715">
    <property type="term" value="F:non-membrane spanning protein tyrosine kinase activity"/>
    <property type="evidence" value="ECO:0007669"/>
    <property type="project" value="UniProtKB-EC"/>
</dbReference>
<evidence type="ECO:0000256" key="7">
    <source>
        <dbReference type="ARBA" id="ARBA00022679"/>
    </source>
</evidence>
<dbReference type="NCBIfam" id="TIGR01007">
    <property type="entry name" value="eps_fam"/>
    <property type="match status" value="1"/>
</dbReference>
<evidence type="ECO:0000313" key="21">
    <source>
        <dbReference type="EMBL" id="MDO1445554.1"/>
    </source>
</evidence>
<evidence type="ECO:0000259" key="19">
    <source>
        <dbReference type="Pfam" id="PF13614"/>
    </source>
</evidence>
<keyword evidence="6" id="KW-0997">Cell inner membrane</keyword>